<dbReference type="Proteomes" id="UP000183656">
    <property type="component" value="Unassembled WGS sequence"/>
</dbReference>
<dbReference type="OrthoDB" id="470139at2"/>
<name>A0A1I7KVB0_9BURK</name>
<evidence type="ECO:0000313" key="3">
    <source>
        <dbReference type="Proteomes" id="UP000183656"/>
    </source>
</evidence>
<dbReference type="STRING" id="343013.SAMN04489707_10777"/>
<sequence>MRYDVVQPMPDEPAIAHAGRMAMFMGLDSPAEFDRWLADALKAQAPQRSKVPRLEQLALVVGMDPQFYAQQHSMMGVLRVAARAATLHPYGSPQATAYSKRLGMLTQKPYACICPQCAEEDLQHWHFSWFRRSHHLAGIDACVVHKTPLLRVTSSTAWMQLPHQWLAAGEVQPERFGARAPTDFEARLGEVACAMLQRKGPLPSLELFSALSTRAKHLGIRASIKGVRPNLSDWVRLTAPDEWISVHWPELMTKSTGEFFFSLDSVLGSRTVPSSGFAYLTAITVLWDKTDEMHQVLSTLEASPRMGVSEFLCKRFGLQLTEMRSPN</sequence>
<evidence type="ECO:0000313" key="2">
    <source>
        <dbReference type="EMBL" id="SFV01381.1"/>
    </source>
</evidence>
<accession>A0A1I7KVB0</accession>
<keyword evidence="3" id="KW-1185">Reference proteome</keyword>
<reference evidence="2 3" key="1">
    <citation type="submission" date="2016-10" db="EMBL/GenBank/DDBJ databases">
        <authorList>
            <person name="de Groot N.N."/>
        </authorList>
    </citation>
    <scope>NUCLEOTIDE SEQUENCE [LARGE SCALE GENOMIC DNA]</scope>
    <source>
        <strain evidence="2 3">R-24608</strain>
    </source>
</reference>
<dbReference type="AlphaFoldDB" id="A0A1I7KVB0"/>
<protein>
    <submittedName>
        <fullName evidence="2">TniQ protein</fullName>
    </submittedName>
</protein>
<gene>
    <name evidence="2" type="ORF">SAMN04489707_10777</name>
</gene>
<dbReference type="EMBL" id="FPBX01000077">
    <property type="protein sequence ID" value="SFV01381.1"/>
    <property type="molecule type" value="Genomic_DNA"/>
</dbReference>
<dbReference type="RefSeq" id="WP_054258049.1">
    <property type="nucleotide sequence ID" value="NZ_CYIG01000081.1"/>
</dbReference>
<organism evidence="2 3">
    <name type="scientific">Paenacidovorax caeni</name>
    <dbReference type="NCBI Taxonomy" id="343013"/>
    <lineage>
        <taxon>Bacteria</taxon>
        <taxon>Pseudomonadati</taxon>
        <taxon>Pseudomonadota</taxon>
        <taxon>Betaproteobacteria</taxon>
        <taxon>Burkholderiales</taxon>
        <taxon>Comamonadaceae</taxon>
        <taxon>Paenacidovorax</taxon>
    </lineage>
</organism>
<evidence type="ECO:0000259" key="1">
    <source>
        <dbReference type="Pfam" id="PF06527"/>
    </source>
</evidence>
<dbReference type="InterPro" id="IPR009492">
    <property type="entry name" value="TniQ"/>
</dbReference>
<proteinExistence type="predicted"/>
<feature type="domain" description="TniQ" evidence="1">
    <location>
        <begin position="6"/>
        <end position="149"/>
    </location>
</feature>
<dbReference type="Pfam" id="PF06527">
    <property type="entry name" value="TniQ"/>
    <property type="match status" value="1"/>
</dbReference>